<accession>A0A8T0S7A0</accession>
<evidence type="ECO:0000313" key="2">
    <source>
        <dbReference type="EMBL" id="KAG2592616.1"/>
    </source>
</evidence>
<evidence type="ECO:0000313" key="3">
    <source>
        <dbReference type="Proteomes" id="UP000823388"/>
    </source>
</evidence>
<name>A0A8T0S7A0_PANVG</name>
<dbReference type="Gene3D" id="2.60.120.330">
    <property type="entry name" value="B-lactam Antibiotic, Isopenicillin N Synthase, Chain"/>
    <property type="match status" value="1"/>
</dbReference>
<protein>
    <submittedName>
        <fullName evidence="2">Uncharacterized protein</fullName>
    </submittedName>
</protein>
<dbReference type="PANTHER" id="PTHR34945:SF4">
    <property type="entry name" value="2-OXOGLUTARATE (2OG) AND FE(II)-DEPENDENT OXYGENASE SUPERFAMILY PROTEIN"/>
    <property type="match status" value="1"/>
</dbReference>
<organism evidence="2 3">
    <name type="scientific">Panicum virgatum</name>
    <name type="common">Blackwell switchgrass</name>
    <dbReference type="NCBI Taxonomy" id="38727"/>
    <lineage>
        <taxon>Eukaryota</taxon>
        <taxon>Viridiplantae</taxon>
        <taxon>Streptophyta</taxon>
        <taxon>Embryophyta</taxon>
        <taxon>Tracheophyta</taxon>
        <taxon>Spermatophyta</taxon>
        <taxon>Magnoliopsida</taxon>
        <taxon>Liliopsida</taxon>
        <taxon>Poales</taxon>
        <taxon>Poaceae</taxon>
        <taxon>PACMAD clade</taxon>
        <taxon>Panicoideae</taxon>
        <taxon>Panicodae</taxon>
        <taxon>Paniceae</taxon>
        <taxon>Panicinae</taxon>
        <taxon>Panicum</taxon>
        <taxon>Panicum sect. Hiantes</taxon>
    </lineage>
</organism>
<feature type="compositionally biased region" description="Low complexity" evidence="1">
    <location>
        <begin position="45"/>
        <end position="62"/>
    </location>
</feature>
<dbReference type="InterPro" id="IPR027443">
    <property type="entry name" value="IPNS-like_sf"/>
</dbReference>
<sequence length="355" mass="38277">MTATSRAPRRPRFRARGPPPPPTSASSLSSSRPPSACPTSRCPRRGSASASRPRPRPFSFAPAPAPLPPAPREVSSQALASGDAGAALLAAESGAFSVAGAVDAREVREAVEASGAVFAAADEVKREQLGRWFRRRGPVAGVEEFCWFRPVSADEDRELGAALPGYTYRVFREKMDPVASKMENVAKNSIRLLSDSAKTPKDSALSREASSILCLTLYNTSKSNTSPNEFGSTDPRNSQALSIHLSGGDRQICLRNQGGSSVFSLPAGSMLVTIGKQIQEWSNGQFKTAVGEVLFEMTDGPGPFVSLELVYSPDDLHLSEAGRQARCFDHPTIVSFRDQILVALILLFSFYLFWR</sequence>
<gene>
    <name evidence="2" type="ORF">PVAP13_5NG565800</name>
</gene>
<comment type="caution">
    <text evidence="2">The sequence shown here is derived from an EMBL/GenBank/DDBJ whole genome shotgun (WGS) entry which is preliminary data.</text>
</comment>
<proteinExistence type="predicted"/>
<dbReference type="SUPFAM" id="SSF51197">
    <property type="entry name" value="Clavaminate synthase-like"/>
    <property type="match status" value="1"/>
</dbReference>
<feature type="compositionally biased region" description="Low complexity" evidence="1">
    <location>
        <begin position="24"/>
        <end position="38"/>
    </location>
</feature>
<dbReference type="OrthoDB" id="1523082at2759"/>
<reference evidence="2" key="1">
    <citation type="submission" date="2020-05" db="EMBL/GenBank/DDBJ databases">
        <title>WGS assembly of Panicum virgatum.</title>
        <authorList>
            <person name="Lovell J.T."/>
            <person name="Jenkins J."/>
            <person name="Shu S."/>
            <person name="Juenger T.E."/>
            <person name="Schmutz J."/>
        </authorList>
    </citation>
    <scope>NUCLEOTIDE SEQUENCE</scope>
    <source>
        <strain evidence="2">AP13</strain>
    </source>
</reference>
<dbReference type="PANTHER" id="PTHR34945">
    <property type="entry name" value="2-OXOGLUTARATE (2OG) AND FE(II)-DEPENDENT OXYGENASE SUPERFAMILY PROTEIN"/>
    <property type="match status" value="1"/>
</dbReference>
<dbReference type="AlphaFoldDB" id="A0A8T0S7A0"/>
<dbReference type="Proteomes" id="UP000823388">
    <property type="component" value="Chromosome 5N"/>
</dbReference>
<feature type="region of interest" description="Disordered" evidence="1">
    <location>
        <begin position="1"/>
        <end position="78"/>
    </location>
</feature>
<dbReference type="EMBL" id="CM029046">
    <property type="protein sequence ID" value="KAG2592616.1"/>
    <property type="molecule type" value="Genomic_DNA"/>
</dbReference>
<keyword evidence="3" id="KW-1185">Reference proteome</keyword>
<evidence type="ECO:0000256" key="1">
    <source>
        <dbReference type="SAM" id="MobiDB-lite"/>
    </source>
</evidence>